<dbReference type="Proteomes" id="UP000581206">
    <property type="component" value="Unassembled WGS sequence"/>
</dbReference>
<evidence type="ECO:0000313" key="2">
    <source>
        <dbReference type="EMBL" id="NKY24312.1"/>
    </source>
</evidence>
<proteinExistence type="predicted"/>
<dbReference type="RefSeq" id="WP_168631447.1">
    <property type="nucleotide sequence ID" value="NZ_BONL01000036.1"/>
</dbReference>
<feature type="region of interest" description="Disordered" evidence="1">
    <location>
        <begin position="25"/>
        <end position="48"/>
    </location>
</feature>
<comment type="caution">
    <text evidence="2">The sequence shown here is derived from an EMBL/GenBank/DDBJ whole genome shotgun (WGS) entry which is preliminary data.</text>
</comment>
<evidence type="ECO:0000256" key="1">
    <source>
        <dbReference type="SAM" id="MobiDB-lite"/>
    </source>
</evidence>
<dbReference type="EMBL" id="JAAXOX010000014">
    <property type="protein sequence ID" value="NKY24312.1"/>
    <property type="molecule type" value="Genomic_DNA"/>
</dbReference>
<sequence length="48" mass="5626">MSNLIQKLTAFVRSPQGRTVIDQARRQAAKPENRRHLARLRAQMTRRP</sequence>
<name>A0A7X6KY22_9CELL</name>
<dbReference type="AlphaFoldDB" id="A0A7X6KY22"/>
<keyword evidence="3" id="KW-1185">Reference proteome</keyword>
<protein>
    <submittedName>
        <fullName evidence="2">Uncharacterized protein</fullName>
    </submittedName>
</protein>
<accession>A0A7X6KY22</accession>
<organism evidence="2 3">
    <name type="scientific">Cellulomonas denverensis</name>
    <dbReference type="NCBI Taxonomy" id="264297"/>
    <lineage>
        <taxon>Bacteria</taxon>
        <taxon>Bacillati</taxon>
        <taxon>Actinomycetota</taxon>
        <taxon>Actinomycetes</taxon>
        <taxon>Micrococcales</taxon>
        <taxon>Cellulomonadaceae</taxon>
        <taxon>Cellulomonas</taxon>
    </lineage>
</organism>
<feature type="compositionally biased region" description="Basic residues" evidence="1">
    <location>
        <begin position="36"/>
        <end position="48"/>
    </location>
</feature>
<gene>
    <name evidence="2" type="ORF">HGA03_16720</name>
</gene>
<feature type="compositionally biased region" description="Basic and acidic residues" evidence="1">
    <location>
        <begin position="25"/>
        <end position="35"/>
    </location>
</feature>
<reference evidence="2 3" key="1">
    <citation type="submission" date="2020-04" db="EMBL/GenBank/DDBJ databases">
        <title>MicrobeNet Type strains.</title>
        <authorList>
            <person name="Nicholson A.C."/>
        </authorList>
    </citation>
    <scope>NUCLEOTIDE SEQUENCE [LARGE SCALE GENOMIC DNA]</scope>
    <source>
        <strain evidence="2 3">ATCC BAA-788</strain>
    </source>
</reference>
<evidence type="ECO:0000313" key="3">
    <source>
        <dbReference type="Proteomes" id="UP000581206"/>
    </source>
</evidence>